<dbReference type="Pfam" id="PF08447">
    <property type="entry name" value="PAS_3"/>
    <property type="match status" value="1"/>
</dbReference>
<dbReference type="OrthoDB" id="9787514at2"/>
<dbReference type="AlphaFoldDB" id="A0A1Y6CXE5"/>
<dbReference type="Proteomes" id="UP000192923">
    <property type="component" value="Unassembled WGS sequence"/>
</dbReference>
<dbReference type="RefSeq" id="WP_085213479.1">
    <property type="nucleotide sequence ID" value="NZ_FXAM01000001.1"/>
</dbReference>
<dbReference type="PROSITE" id="PS50112">
    <property type="entry name" value="PAS"/>
    <property type="match status" value="1"/>
</dbReference>
<feature type="domain" description="Response regulatory" evidence="7">
    <location>
        <begin position="11"/>
        <end position="126"/>
    </location>
</feature>
<dbReference type="EC" id="2.7.13.3" evidence="2"/>
<dbReference type="InterPro" id="IPR011006">
    <property type="entry name" value="CheY-like_superfamily"/>
</dbReference>
<keyword evidence="5" id="KW-0418">Kinase</keyword>
<dbReference type="PROSITE" id="PS50110">
    <property type="entry name" value="RESPONSE_REGULATORY"/>
    <property type="match status" value="1"/>
</dbReference>
<dbReference type="NCBIfam" id="TIGR00229">
    <property type="entry name" value="sensory_box"/>
    <property type="match status" value="2"/>
</dbReference>
<comment type="caution">
    <text evidence="6">Lacks conserved residue(s) required for the propagation of feature annotation.</text>
</comment>
<dbReference type="STRING" id="1760988.SAMN02949497_2699"/>
<dbReference type="PANTHER" id="PTHR43304">
    <property type="entry name" value="PHYTOCHROME-LIKE PROTEIN CPH1"/>
    <property type="match status" value="1"/>
</dbReference>
<dbReference type="PROSITE" id="PS50113">
    <property type="entry name" value="PAC"/>
    <property type="match status" value="1"/>
</dbReference>
<dbReference type="PANTHER" id="PTHR43304:SF1">
    <property type="entry name" value="PAC DOMAIN-CONTAINING PROTEIN"/>
    <property type="match status" value="1"/>
</dbReference>
<keyword evidence="3" id="KW-0597">Phosphoprotein</keyword>
<dbReference type="InterPro" id="IPR035965">
    <property type="entry name" value="PAS-like_dom_sf"/>
</dbReference>
<dbReference type="InterPro" id="IPR000700">
    <property type="entry name" value="PAS-assoc_C"/>
</dbReference>
<dbReference type="CDD" id="cd00130">
    <property type="entry name" value="PAS"/>
    <property type="match status" value="2"/>
</dbReference>
<evidence type="ECO:0000256" key="3">
    <source>
        <dbReference type="ARBA" id="ARBA00022553"/>
    </source>
</evidence>
<dbReference type="SMART" id="SM00091">
    <property type="entry name" value="PAS"/>
    <property type="match status" value="2"/>
</dbReference>
<evidence type="ECO:0000313" key="10">
    <source>
        <dbReference type="EMBL" id="SMF95338.1"/>
    </source>
</evidence>
<dbReference type="InterPro" id="IPR001610">
    <property type="entry name" value="PAC"/>
</dbReference>
<dbReference type="Gene3D" id="3.30.450.20">
    <property type="entry name" value="PAS domain"/>
    <property type="match status" value="2"/>
</dbReference>
<proteinExistence type="predicted"/>
<organism evidence="10 11">
    <name type="scientific">Methylomagnum ishizawai</name>
    <dbReference type="NCBI Taxonomy" id="1760988"/>
    <lineage>
        <taxon>Bacteria</taxon>
        <taxon>Pseudomonadati</taxon>
        <taxon>Pseudomonadota</taxon>
        <taxon>Gammaproteobacteria</taxon>
        <taxon>Methylococcales</taxon>
        <taxon>Methylococcaceae</taxon>
        <taxon>Methylomagnum</taxon>
    </lineage>
</organism>
<evidence type="ECO:0000256" key="1">
    <source>
        <dbReference type="ARBA" id="ARBA00000085"/>
    </source>
</evidence>
<dbReference type="SMART" id="SM00086">
    <property type="entry name" value="PAC"/>
    <property type="match status" value="2"/>
</dbReference>
<dbReference type="GO" id="GO:0000160">
    <property type="term" value="P:phosphorelay signal transduction system"/>
    <property type="evidence" value="ECO:0007669"/>
    <property type="project" value="InterPro"/>
</dbReference>
<dbReference type="Pfam" id="PF00989">
    <property type="entry name" value="PAS"/>
    <property type="match status" value="1"/>
</dbReference>
<dbReference type="SUPFAM" id="SSF52172">
    <property type="entry name" value="CheY-like"/>
    <property type="match status" value="1"/>
</dbReference>
<feature type="domain" description="PAS" evidence="8">
    <location>
        <begin position="322"/>
        <end position="358"/>
    </location>
</feature>
<dbReference type="InterPro" id="IPR001789">
    <property type="entry name" value="Sig_transdc_resp-reg_receiver"/>
</dbReference>
<dbReference type="SUPFAM" id="SSF55785">
    <property type="entry name" value="PYP-like sensor domain (PAS domain)"/>
    <property type="match status" value="2"/>
</dbReference>
<evidence type="ECO:0000313" key="11">
    <source>
        <dbReference type="Proteomes" id="UP000192923"/>
    </source>
</evidence>
<name>A0A1Y6CXE5_9GAMM</name>
<dbReference type="InterPro" id="IPR013655">
    <property type="entry name" value="PAS_fold_3"/>
</dbReference>
<feature type="domain" description="PAC" evidence="9">
    <location>
        <begin position="223"/>
        <end position="275"/>
    </location>
</feature>
<evidence type="ECO:0000259" key="9">
    <source>
        <dbReference type="PROSITE" id="PS50113"/>
    </source>
</evidence>
<dbReference type="Gene3D" id="3.40.50.2300">
    <property type="match status" value="1"/>
</dbReference>
<evidence type="ECO:0000256" key="4">
    <source>
        <dbReference type="ARBA" id="ARBA00022679"/>
    </source>
</evidence>
<accession>A0A1Y6CXE5</accession>
<evidence type="ECO:0000256" key="6">
    <source>
        <dbReference type="PROSITE-ProRule" id="PRU00169"/>
    </source>
</evidence>
<evidence type="ECO:0000256" key="5">
    <source>
        <dbReference type="ARBA" id="ARBA00022777"/>
    </source>
</evidence>
<keyword evidence="4" id="KW-0808">Transferase</keyword>
<dbReference type="InterPro" id="IPR013767">
    <property type="entry name" value="PAS_fold"/>
</dbReference>
<comment type="catalytic activity">
    <reaction evidence="1">
        <text>ATP + protein L-histidine = ADP + protein N-phospho-L-histidine.</text>
        <dbReference type="EC" id="2.7.13.3"/>
    </reaction>
</comment>
<evidence type="ECO:0000259" key="8">
    <source>
        <dbReference type="PROSITE" id="PS50112"/>
    </source>
</evidence>
<dbReference type="GO" id="GO:0004673">
    <property type="term" value="F:protein histidine kinase activity"/>
    <property type="evidence" value="ECO:0007669"/>
    <property type="project" value="UniProtKB-EC"/>
</dbReference>
<reference evidence="10 11" key="1">
    <citation type="submission" date="2016-12" db="EMBL/GenBank/DDBJ databases">
        <authorList>
            <person name="Song W.-J."/>
            <person name="Kurnit D.M."/>
        </authorList>
    </citation>
    <scope>NUCLEOTIDE SEQUENCE [LARGE SCALE GENOMIC DNA]</scope>
    <source>
        <strain evidence="10 11">175</strain>
    </source>
</reference>
<dbReference type="InterPro" id="IPR000014">
    <property type="entry name" value="PAS"/>
</dbReference>
<dbReference type="InterPro" id="IPR052162">
    <property type="entry name" value="Sensor_kinase/Photoreceptor"/>
</dbReference>
<gene>
    <name evidence="10" type="ORF">SAMN02949497_2699</name>
</gene>
<keyword evidence="11" id="KW-1185">Reference proteome</keyword>
<evidence type="ECO:0000259" key="7">
    <source>
        <dbReference type="PROSITE" id="PS50110"/>
    </source>
</evidence>
<dbReference type="GO" id="GO:0006355">
    <property type="term" value="P:regulation of DNA-templated transcription"/>
    <property type="evidence" value="ECO:0007669"/>
    <property type="project" value="InterPro"/>
</dbReference>
<dbReference type="EMBL" id="FXAM01000001">
    <property type="protein sequence ID" value="SMF95338.1"/>
    <property type="molecule type" value="Genomic_DNA"/>
</dbReference>
<evidence type="ECO:0000256" key="2">
    <source>
        <dbReference type="ARBA" id="ARBA00012438"/>
    </source>
</evidence>
<protein>
    <recommendedName>
        <fullName evidence="2">histidine kinase</fullName>
        <ecNumber evidence="2">2.7.13.3</ecNumber>
    </recommendedName>
</protein>
<sequence length="488" mass="53673">MNPQPHTPPIRLLLIASDPVDSAACRRVLARSGGEFVLSEAGSVAQGIALVRDDGCDCVLLEQRRPDWERLAELAGACERADVPVVVLAGAEDAGVGLRALESGAADYVVATAAGLEWLPAAIFKALRESAARRVGRAALAELGAVRAQYRGLVEQMPAIVYLAALEPPGRLLYLSPRIADCLGYPAERWREARDGLLGAVHPEDRPRLAGLWARTWEDHAPLRAEYRMLKRDGRVRWMLDEARVVRDELGRPLFVQGLLVDITEDKENERDLEYYRHRLEDLVAQRTEQLERQGSLLLAANQRMDLELCHRKQAEAKLRASEARFRLLLESVGEGILGMDRQGRCTFINRAARDLLGCEDGWEPVGQDLLGFLCHCREEVAAEPCPLRRTLRDGVPARFDETLLRSDGTHFLAEFAAYPLRIGAEAAGAVVVLRDIGAARAFVARLAQGAGFGGHLPGHLDSEWPVEAVPSAHHALRTEPLRQVAAG</sequence>